<dbReference type="AlphaFoldDB" id="A0A9N9LFZ1"/>
<sequence length="207" mass="22967">MARTKRNPIAANEDLPPRPRKPARVTPVQSEAQIMRGLMEEKIQPAKPTTIDLDDEKDTKSFPLSAIHKTRLSNQPDVKAGRKLLDGYGPACYKSYEGSIAGIEKNTKLFVGSRYLPGPQIPESNERGNGQYNFHSLPNQEAVLQLNEPENFHVEESDLRGDGMVPKYSPGDTLAAIKAKEAIEIQAEESLQQKERSARRCSSARGL</sequence>
<proteinExistence type="predicted"/>
<protein>
    <submittedName>
        <fullName evidence="2">Uncharacterized protein</fullName>
    </submittedName>
</protein>
<organism evidence="2 3">
    <name type="scientific">Hymenoscyphus albidus</name>
    <dbReference type="NCBI Taxonomy" id="595503"/>
    <lineage>
        <taxon>Eukaryota</taxon>
        <taxon>Fungi</taxon>
        <taxon>Dikarya</taxon>
        <taxon>Ascomycota</taxon>
        <taxon>Pezizomycotina</taxon>
        <taxon>Leotiomycetes</taxon>
        <taxon>Helotiales</taxon>
        <taxon>Helotiaceae</taxon>
        <taxon>Hymenoscyphus</taxon>
    </lineage>
</organism>
<feature type="region of interest" description="Disordered" evidence="1">
    <location>
        <begin position="1"/>
        <end position="68"/>
    </location>
</feature>
<comment type="caution">
    <text evidence="2">The sequence shown here is derived from an EMBL/GenBank/DDBJ whole genome shotgun (WGS) entry which is preliminary data.</text>
</comment>
<dbReference type="EMBL" id="CAJVRM010000060">
    <property type="protein sequence ID" value="CAG8973038.1"/>
    <property type="molecule type" value="Genomic_DNA"/>
</dbReference>
<evidence type="ECO:0000313" key="3">
    <source>
        <dbReference type="Proteomes" id="UP000701801"/>
    </source>
</evidence>
<name>A0A9N9LFZ1_9HELO</name>
<gene>
    <name evidence="2" type="ORF">HYALB_00007266</name>
</gene>
<keyword evidence="3" id="KW-1185">Reference proteome</keyword>
<reference evidence="2" key="1">
    <citation type="submission" date="2021-07" db="EMBL/GenBank/DDBJ databases">
        <authorList>
            <person name="Durling M."/>
        </authorList>
    </citation>
    <scope>NUCLEOTIDE SEQUENCE</scope>
</reference>
<evidence type="ECO:0000256" key="1">
    <source>
        <dbReference type="SAM" id="MobiDB-lite"/>
    </source>
</evidence>
<dbReference type="Proteomes" id="UP000701801">
    <property type="component" value="Unassembled WGS sequence"/>
</dbReference>
<evidence type="ECO:0000313" key="2">
    <source>
        <dbReference type="EMBL" id="CAG8973038.1"/>
    </source>
</evidence>
<accession>A0A9N9LFZ1</accession>